<reference evidence="2" key="3">
    <citation type="journal article" date="2017" name="Nature">
        <title>Genome sequence of the progenitor of the wheat D genome Aegilops tauschii.</title>
        <authorList>
            <person name="Luo M.C."/>
            <person name="Gu Y.Q."/>
            <person name="Puiu D."/>
            <person name="Wang H."/>
            <person name="Twardziok S.O."/>
            <person name="Deal K.R."/>
            <person name="Huo N."/>
            <person name="Zhu T."/>
            <person name="Wang L."/>
            <person name="Wang Y."/>
            <person name="McGuire P.E."/>
            <person name="Liu S."/>
            <person name="Long H."/>
            <person name="Ramasamy R.K."/>
            <person name="Rodriguez J.C."/>
            <person name="Van S.L."/>
            <person name="Yuan L."/>
            <person name="Wang Z."/>
            <person name="Xia Z."/>
            <person name="Xiao L."/>
            <person name="Anderson O.D."/>
            <person name="Ouyang S."/>
            <person name="Liang Y."/>
            <person name="Zimin A.V."/>
            <person name="Pertea G."/>
            <person name="Qi P."/>
            <person name="Bennetzen J.L."/>
            <person name="Dai X."/>
            <person name="Dawson M.W."/>
            <person name="Muller H.G."/>
            <person name="Kugler K."/>
            <person name="Rivarola-Duarte L."/>
            <person name="Spannagl M."/>
            <person name="Mayer K.F.X."/>
            <person name="Lu F.H."/>
            <person name="Bevan M.W."/>
            <person name="Leroy P."/>
            <person name="Li P."/>
            <person name="You F.M."/>
            <person name="Sun Q."/>
            <person name="Liu Z."/>
            <person name="Lyons E."/>
            <person name="Wicker T."/>
            <person name="Salzberg S.L."/>
            <person name="Devos K.M."/>
            <person name="Dvorak J."/>
        </authorList>
    </citation>
    <scope>NUCLEOTIDE SEQUENCE [LARGE SCALE GENOMIC DNA]</scope>
    <source>
        <strain evidence="2">cv. AL8/78</strain>
    </source>
</reference>
<reference evidence="3" key="2">
    <citation type="journal article" date="2017" name="Nat. Plants">
        <title>The Aegilops tauschii genome reveals multiple impacts of transposons.</title>
        <authorList>
            <person name="Zhao G."/>
            <person name="Zou C."/>
            <person name="Li K."/>
            <person name="Wang K."/>
            <person name="Li T."/>
            <person name="Gao L."/>
            <person name="Zhang X."/>
            <person name="Wang H."/>
            <person name="Yang Z."/>
            <person name="Liu X."/>
            <person name="Jiang W."/>
            <person name="Mao L."/>
            <person name="Kong X."/>
            <person name="Jiao Y."/>
            <person name="Jia J."/>
        </authorList>
    </citation>
    <scope>NUCLEOTIDE SEQUENCE [LARGE SCALE GENOMIC DNA]</scope>
    <source>
        <strain evidence="3">cv. AL8/78</strain>
    </source>
</reference>
<dbReference type="AlphaFoldDB" id="A0A452ZMG0"/>
<dbReference type="EnsemblPlants" id="AET1Gv20838400.3">
    <property type="protein sequence ID" value="AET1Gv20838400.3"/>
    <property type="gene ID" value="AET1Gv20838400"/>
</dbReference>
<reference evidence="2" key="4">
    <citation type="submission" date="2019-03" db="UniProtKB">
        <authorList>
            <consortium name="EnsemblPlants"/>
        </authorList>
    </citation>
    <scope>IDENTIFICATION</scope>
</reference>
<feature type="transmembrane region" description="Helical" evidence="1">
    <location>
        <begin position="14"/>
        <end position="35"/>
    </location>
</feature>
<keyword evidence="1" id="KW-0472">Membrane</keyword>
<dbReference type="Gramene" id="AET1Gv20838400.3">
    <property type="protein sequence ID" value="AET1Gv20838400.3"/>
    <property type="gene ID" value="AET1Gv20838400"/>
</dbReference>
<evidence type="ECO:0000313" key="3">
    <source>
        <dbReference type="Proteomes" id="UP000015105"/>
    </source>
</evidence>
<protein>
    <submittedName>
        <fullName evidence="2">Uncharacterized protein</fullName>
    </submittedName>
</protein>
<evidence type="ECO:0000256" key="1">
    <source>
        <dbReference type="SAM" id="Phobius"/>
    </source>
</evidence>
<name>A0A452ZMG0_AEGTS</name>
<reference evidence="2" key="5">
    <citation type="journal article" date="2021" name="G3 (Bethesda)">
        <title>Aegilops tauschii genome assembly Aet v5.0 features greater sequence contiguity and improved annotation.</title>
        <authorList>
            <person name="Wang L."/>
            <person name="Zhu T."/>
            <person name="Rodriguez J.C."/>
            <person name="Deal K.R."/>
            <person name="Dubcovsky J."/>
            <person name="McGuire P.E."/>
            <person name="Lux T."/>
            <person name="Spannagl M."/>
            <person name="Mayer K.F.X."/>
            <person name="Baldrich P."/>
            <person name="Meyers B.C."/>
            <person name="Huo N."/>
            <person name="Gu Y.Q."/>
            <person name="Zhou H."/>
            <person name="Devos K.M."/>
            <person name="Bennetzen J.L."/>
            <person name="Unver T."/>
            <person name="Budak H."/>
            <person name="Gulick P.J."/>
            <person name="Galiba G."/>
            <person name="Kalapos B."/>
            <person name="Nelson D.R."/>
            <person name="Li P."/>
            <person name="You F.M."/>
            <person name="Luo M.C."/>
            <person name="Dvorak J."/>
        </authorList>
    </citation>
    <scope>NUCLEOTIDE SEQUENCE [LARGE SCALE GENOMIC DNA]</scope>
    <source>
        <strain evidence="2">cv. AL8/78</strain>
    </source>
</reference>
<keyword evidence="1" id="KW-1133">Transmembrane helix</keyword>
<proteinExistence type="predicted"/>
<sequence>DDLAVAGMLFNTRVWSPLRCSVAIYMLLPLLDLLLRRSLKLNID</sequence>
<keyword evidence="3" id="KW-1185">Reference proteome</keyword>
<evidence type="ECO:0000313" key="2">
    <source>
        <dbReference type="EnsemblPlants" id="AET1Gv20838400.3"/>
    </source>
</evidence>
<organism evidence="2 3">
    <name type="scientific">Aegilops tauschii subsp. strangulata</name>
    <name type="common">Goatgrass</name>
    <dbReference type="NCBI Taxonomy" id="200361"/>
    <lineage>
        <taxon>Eukaryota</taxon>
        <taxon>Viridiplantae</taxon>
        <taxon>Streptophyta</taxon>
        <taxon>Embryophyta</taxon>
        <taxon>Tracheophyta</taxon>
        <taxon>Spermatophyta</taxon>
        <taxon>Magnoliopsida</taxon>
        <taxon>Liliopsida</taxon>
        <taxon>Poales</taxon>
        <taxon>Poaceae</taxon>
        <taxon>BOP clade</taxon>
        <taxon>Pooideae</taxon>
        <taxon>Triticodae</taxon>
        <taxon>Triticeae</taxon>
        <taxon>Triticinae</taxon>
        <taxon>Aegilops</taxon>
    </lineage>
</organism>
<keyword evidence="1" id="KW-0812">Transmembrane</keyword>
<dbReference type="Proteomes" id="UP000015105">
    <property type="component" value="Chromosome 1D"/>
</dbReference>
<reference evidence="3" key="1">
    <citation type="journal article" date="2014" name="Science">
        <title>Ancient hybridizations among the ancestral genomes of bread wheat.</title>
        <authorList>
            <consortium name="International Wheat Genome Sequencing Consortium,"/>
            <person name="Marcussen T."/>
            <person name="Sandve S.R."/>
            <person name="Heier L."/>
            <person name="Spannagl M."/>
            <person name="Pfeifer M."/>
            <person name="Jakobsen K.S."/>
            <person name="Wulff B.B."/>
            <person name="Steuernagel B."/>
            <person name="Mayer K.F."/>
            <person name="Olsen O.A."/>
        </authorList>
    </citation>
    <scope>NUCLEOTIDE SEQUENCE [LARGE SCALE GENOMIC DNA]</scope>
    <source>
        <strain evidence="3">cv. AL8/78</strain>
    </source>
</reference>
<accession>A0A452ZMG0</accession>